<dbReference type="InterPro" id="IPR003399">
    <property type="entry name" value="Mce/MlaD"/>
</dbReference>
<name>A0A0W0THU7_9GAMM</name>
<keyword evidence="1" id="KW-1133">Transmembrane helix</keyword>
<dbReference type="RefSeq" id="WP_058447663.1">
    <property type="nucleotide sequence ID" value="NZ_CAAAHT010000042.1"/>
</dbReference>
<dbReference type="PANTHER" id="PTHR36698">
    <property type="entry name" value="BLL5892 PROTEIN"/>
    <property type="match status" value="1"/>
</dbReference>
<evidence type="ECO:0000256" key="1">
    <source>
        <dbReference type="SAM" id="Phobius"/>
    </source>
</evidence>
<keyword evidence="1" id="KW-0472">Membrane</keyword>
<organism evidence="3 5">
    <name type="scientific">Legionella feeleii</name>
    <dbReference type="NCBI Taxonomy" id="453"/>
    <lineage>
        <taxon>Bacteria</taxon>
        <taxon>Pseudomonadati</taxon>
        <taxon>Pseudomonadota</taxon>
        <taxon>Gammaproteobacteria</taxon>
        <taxon>Legionellales</taxon>
        <taxon>Legionellaceae</taxon>
        <taxon>Legionella</taxon>
    </lineage>
</organism>
<dbReference type="EMBL" id="LNYB01000085">
    <property type="protein sequence ID" value="KTC95185.1"/>
    <property type="molecule type" value="Genomic_DNA"/>
</dbReference>
<dbReference type="PATRIC" id="fig|453.4.peg.3115"/>
<dbReference type="EMBL" id="UASS01000038">
    <property type="protein sequence ID" value="SPX62457.1"/>
    <property type="molecule type" value="Genomic_DNA"/>
</dbReference>
<sequence>MQQDRFYVLVGFLGAGALCLLLLGSVFFYTEHKRAQAQTFVMFFNGSLKGLVINSPVTYLGVKIGEVNFIELTEDKKRNKVRIPIYVRFFVNRNYSFSQDPVHLLINDGYVANISKPNLLTGVAEIELIPSDSPRQFKQTYYQDYPIFPTYNKVEPYTSMEDVFETAKKTLEDISELVRSKEIKNTLESLQKMSGSLDILVSSLNQNVPGVVTSLNQSLKQITAAAYSTQNLTDYLSRYPESLLRGKQ</sequence>
<dbReference type="OrthoDB" id="9806984at2"/>
<gene>
    <name evidence="3" type="ORF">Lfee_2849</name>
    <name evidence="4" type="ORF">NCTC12022_03218</name>
</gene>
<dbReference type="Proteomes" id="UP000054698">
    <property type="component" value="Unassembled WGS sequence"/>
</dbReference>
<protein>
    <submittedName>
        <fullName evidence="3">Putative transmembrane protein</fullName>
    </submittedName>
</protein>
<dbReference type="AlphaFoldDB" id="A0A0W0THU7"/>
<dbReference type="Pfam" id="PF02470">
    <property type="entry name" value="MlaD"/>
    <property type="match status" value="1"/>
</dbReference>
<keyword evidence="1 3" id="KW-0812">Transmembrane</keyword>
<proteinExistence type="predicted"/>
<evidence type="ECO:0000313" key="4">
    <source>
        <dbReference type="EMBL" id="SPX62457.1"/>
    </source>
</evidence>
<evidence type="ECO:0000313" key="3">
    <source>
        <dbReference type="EMBL" id="KTC95185.1"/>
    </source>
</evidence>
<dbReference type="STRING" id="453.Lfee_2849"/>
<accession>A0A0W0THU7</accession>
<keyword evidence="5" id="KW-1185">Reference proteome</keyword>
<dbReference type="PANTHER" id="PTHR36698:SF3">
    <property type="entry name" value="ABC-TYPE TRANSPORT AUXILIARY LIPOPROTEIN COMPONENT DOMAIN-CONTAINING PROTEIN"/>
    <property type="match status" value="1"/>
</dbReference>
<feature type="transmembrane region" description="Helical" evidence="1">
    <location>
        <begin position="6"/>
        <end position="29"/>
    </location>
</feature>
<dbReference type="Proteomes" id="UP000251942">
    <property type="component" value="Unassembled WGS sequence"/>
</dbReference>
<reference evidence="3 5" key="1">
    <citation type="submission" date="2015-11" db="EMBL/GenBank/DDBJ databases">
        <title>Genomic analysis of 38 Legionella species identifies large and diverse effector repertoires.</title>
        <authorList>
            <person name="Burstein D."/>
            <person name="Amaro F."/>
            <person name="Zusman T."/>
            <person name="Lifshitz Z."/>
            <person name="Cohen O."/>
            <person name="Gilbert J.A."/>
            <person name="Pupko T."/>
            <person name="Shuman H.A."/>
            <person name="Segal G."/>
        </authorList>
    </citation>
    <scope>NUCLEOTIDE SEQUENCE [LARGE SCALE GENOMIC DNA]</scope>
    <source>
        <strain evidence="3 5">WO-44C</strain>
    </source>
</reference>
<reference evidence="4 6" key="2">
    <citation type="submission" date="2018-06" db="EMBL/GenBank/DDBJ databases">
        <authorList>
            <consortium name="Pathogen Informatics"/>
            <person name="Doyle S."/>
        </authorList>
    </citation>
    <scope>NUCLEOTIDE SEQUENCE [LARGE SCALE GENOMIC DNA]</scope>
    <source>
        <strain evidence="4 6">NCTC12022</strain>
    </source>
</reference>
<evidence type="ECO:0000313" key="5">
    <source>
        <dbReference type="Proteomes" id="UP000054698"/>
    </source>
</evidence>
<feature type="domain" description="Mce/MlaD" evidence="2">
    <location>
        <begin position="38"/>
        <end position="130"/>
    </location>
</feature>
<evidence type="ECO:0000259" key="2">
    <source>
        <dbReference type="Pfam" id="PF02470"/>
    </source>
</evidence>
<evidence type="ECO:0000313" key="6">
    <source>
        <dbReference type="Proteomes" id="UP000251942"/>
    </source>
</evidence>